<gene>
    <name evidence="10" type="primary">phoU</name>
    <name evidence="10" type="ORF">GLIP_3065</name>
</gene>
<dbReference type="GO" id="GO:0045936">
    <property type="term" value="P:negative regulation of phosphate metabolic process"/>
    <property type="evidence" value="ECO:0007669"/>
    <property type="project" value="InterPro"/>
</dbReference>
<evidence type="ECO:0000256" key="1">
    <source>
        <dbReference type="ARBA" id="ARBA00004496"/>
    </source>
</evidence>
<dbReference type="EMBL" id="BAEN01000059">
    <property type="protein sequence ID" value="GAC15686.1"/>
    <property type="molecule type" value="Genomic_DNA"/>
</dbReference>
<organism evidence="10 11">
    <name type="scientific">Aliiglaciecola lipolytica E3</name>
    <dbReference type="NCBI Taxonomy" id="1127673"/>
    <lineage>
        <taxon>Bacteria</taxon>
        <taxon>Pseudomonadati</taxon>
        <taxon>Pseudomonadota</taxon>
        <taxon>Gammaproteobacteria</taxon>
        <taxon>Alteromonadales</taxon>
        <taxon>Alteromonadaceae</taxon>
        <taxon>Aliiglaciecola</taxon>
    </lineage>
</organism>
<name>K6XVJ0_9ALTE</name>
<evidence type="ECO:0000256" key="6">
    <source>
        <dbReference type="ARBA" id="ARBA00022592"/>
    </source>
</evidence>
<evidence type="ECO:0000256" key="5">
    <source>
        <dbReference type="ARBA" id="ARBA00022490"/>
    </source>
</evidence>
<dbReference type="RefSeq" id="WP_008845491.1">
    <property type="nucleotide sequence ID" value="NZ_BAEN01000059.1"/>
</dbReference>
<dbReference type="Proteomes" id="UP000006334">
    <property type="component" value="Unassembled WGS sequence"/>
</dbReference>
<sequence>MAYIEINTHISVGFNKELENLKNSVLTMGGLLEQQLNDTLQALKTNNAGLAEKVVINDKEINSMEIQIDEECMRIIARRHPTASDLRLIMTIAKAIADIERMGDEIERIAKLISSSKVPDSDSLKSNMLVIGEHVLAMLKDTLDAFARLDLEAAQQTYQNDEEIDAQYKDLLSITILEMQQHSDELENWLEVLWALRSFERIGDRCKNVCEYVMFLVNGSDNRHT</sequence>
<dbReference type="GO" id="GO:0005737">
    <property type="term" value="C:cytoplasm"/>
    <property type="evidence" value="ECO:0007669"/>
    <property type="project" value="UniProtKB-SubCell"/>
</dbReference>
<evidence type="ECO:0000259" key="9">
    <source>
        <dbReference type="Pfam" id="PF01895"/>
    </source>
</evidence>
<reference evidence="10 11" key="1">
    <citation type="journal article" date="2017" name="Antonie Van Leeuwenhoek">
        <title>Rhizobium rhizosphaerae sp. nov., a novel species isolated from rice rhizosphere.</title>
        <authorList>
            <person name="Zhao J.J."/>
            <person name="Zhang J."/>
            <person name="Zhang R.J."/>
            <person name="Zhang C.W."/>
            <person name="Yin H.Q."/>
            <person name="Zhang X.X."/>
        </authorList>
    </citation>
    <scope>NUCLEOTIDE SEQUENCE [LARGE SCALE GENOMIC DNA]</scope>
    <source>
        <strain evidence="10 11">E3</strain>
    </source>
</reference>
<keyword evidence="4 8" id="KW-0813">Transport</keyword>
<dbReference type="NCBIfam" id="TIGR02135">
    <property type="entry name" value="phoU_full"/>
    <property type="match status" value="1"/>
</dbReference>
<keyword evidence="11" id="KW-1185">Reference proteome</keyword>
<proteinExistence type="inferred from homology"/>
<dbReference type="Gene3D" id="1.20.58.220">
    <property type="entry name" value="Phosphate transport system protein phou homolog 2, domain 2"/>
    <property type="match status" value="1"/>
</dbReference>
<evidence type="ECO:0000256" key="8">
    <source>
        <dbReference type="PIRNR" id="PIRNR003107"/>
    </source>
</evidence>
<dbReference type="FunFam" id="1.20.58.220:FF:000004">
    <property type="entry name" value="Phosphate-specific transport system accessory protein PhoU"/>
    <property type="match status" value="1"/>
</dbReference>
<dbReference type="InterPro" id="IPR038078">
    <property type="entry name" value="PhoU-like_sf"/>
</dbReference>
<feature type="domain" description="PhoU" evidence="9">
    <location>
        <begin position="131"/>
        <end position="213"/>
    </location>
</feature>
<dbReference type="InterPro" id="IPR028366">
    <property type="entry name" value="PhoU"/>
</dbReference>
<evidence type="ECO:0000313" key="10">
    <source>
        <dbReference type="EMBL" id="GAC15686.1"/>
    </source>
</evidence>
<dbReference type="PANTHER" id="PTHR42930:SF3">
    <property type="entry name" value="PHOSPHATE-SPECIFIC TRANSPORT SYSTEM ACCESSORY PROTEIN PHOU"/>
    <property type="match status" value="1"/>
</dbReference>
<comment type="function">
    <text evidence="7 8">Plays a role in the regulation of phosphate uptake.</text>
</comment>
<dbReference type="GO" id="GO:0030643">
    <property type="term" value="P:intracellular phosphate ion homeostasis"/>
    <property type="evidence" value="ECO:0007669"/>
    <property type="project" value="InterPro"/>
</dbReference>
<evidence type="ECO:0000256" key="3">
    <source>
        <dbReference type="ARBA" id="ARBA00011738"/>
    </source>
</evidence>
<dbReference type="STRING" id="1127673.GLIP_3065"/>
<keyword evidence="6 8" id="KW-0592">Phosphate transport</keyword>
<evidence type="ECO:0000256" key="7">
    <source>
        <dbReference type="ARBA" id="ARBA00056181"/>
    </source>
</evidence>
<protein>
    <recommendedName>
        <fullName evidence="8">Phosphate-specific transport system accessory protein PhoU</fullName>
    </recommendedName>
</protein>
<dbReference type="PIRSF" id="PIRSF003107">
    <property type="entry name" value="PhoU"/>
    <property type="match status" value="1"/>
</dbReference>
<comment type="subunit">
    <text evidence="3 8">Homodimer.</text>
</comment>
<comment type="similarity">
    <text evidence="2 8">Belongs to the PhoU family.</text>
</comment>
<dbReference type="InterPro" id="IPR026022">
    <property type="entry name" value="PhoU_dom"/>
</dbReference>
<evidence type="ECO:0000256" key="2">
    <source>
        <dbReference type="ARBA" id="ARBA00008107"/>
    </source>
</evidence>
<comment type="subcellular location">
    <subcellularLocation>
        <location evidence="1 8">Cytoplasm</location>
    </subcellularLocation>
</comment>
<dbReference type="eggNOG" id="COG0704">
    <property type="taxonomic scope" value="Bacteria"/>
</dbReference>
<dbReference type="PANTHER" id="PTHR42930">
    <property type="entry name" value="PHOSPHATE-SPECIFIC TRANSPORT SYSTEM ACCESSORY PROTEIN PHOU"/>
    <property type="match status" value="1"/>
</dbReference>
<dbReference type="SUPFAM" id="SSF109755">
    <property type="entry name" value="PhoU-like"/>
    <property type="match status" value="1"/>
</dbReference>
<evidence type="ECO:0000256" key="4">
    <source>
        <dbReference type="ARBA" id="ARBA00022448"/>
    </source>
</evidence>
<dbReference type="Pfam" id="PF01895">
    <property type="entry name" value="PhoU"/>
    <property type="match status" value="2"/>
</dbReference>
<accession>K6XVJ0</accession>
<comment type="caution">
    <text evidence="10">The sequence shown here is derived from an EMBL/GenBank/DDBJ whole genome shotgun (WGS) entry which is preliminary data.</text>
</comment>
<evidence type="ECO:0000313" key="11">
    <source>
        <dbReference type="Proteomes" id="UP000006334"/>
    </source>
</evidence>
<feature type="domain" description="PhoU" evidence="9">
    <location>
        <begin position="26"/>
        <end position="112"/>
    </location>
</feature>
<dbReference type="OrthoDB" id="9814256at2"/>
<dbReference type="GO" id="GO:0006817">
    <property type="term" value="P:phosphate ion transport"/>
    <property type="evidence" value="ECO:0007669"/>
    <property type="project" value="UniProtKB-KW"/>
</dbReference>
<dbReference type="AlphaFoldDB" id="K6XVJ0"/>
<keyword evidence="5 8" id="KW-0963">Cytoplasm</keyword>